<name>A0A0R3UR29_MESCO</name>
<proteinExistence type="inferred from homology"/>
<gene>
    <name evidence="7" type="ORF">MCOS_LOCUS10335</name>
</gene>
<dbReference type="GO" id="GO:0005737">
    <property type="term" value="C:cytoplasm"/>
    <property type="evidence" value="ECO:0007669"/>
    <property type="project" value="TreeGrafter"/>
</dbReference>
<evidence type="ECO:0000313" key="8">
    <source>
        <dbReference type="Proteomes" id="UP000267029"/>
    </source>
</evidence>
<dbReference type="OrthoDB" id="15318at2759"/>
<dbReference type="EC" id="1.3.3.3" evidence="4"/>
<evidence type="ECO:0000256" key="4">
    <source>
        <dbReference type="ARBA" id="ARBA00012869"/>
    </source>
</evidence>
<dbReference type="GO" id="GO:0004109">
    <property type="term" value="F:coproporphyrinogen oxidase activity"/>
    <property type="evidence" value="ECO:0007669"/>
    <property type="project" value="UniProtKB-EC"/>
</dbReference>
<dbReference type="Proteomes" id="UP000267029">
    <property type="component" value="Unassembled WGS sequence"/>
</dbReference>
<evidence type="ECO:0000256" key="3">
    <source>
        <dbReference type="ARBA" id="ARBA00011738"/>
    </source>
</evidence>
<dbReference type="Gene3D" id="3.40.1500.10">
    <property type="entry name" value="Coproporphyrinogen III oxidase, aerobic"/>
    <property type="match status" value="1"/>
</dbReference>
<comment type="subunit">
    <text evidence="3">Homodimer.</text>
</comment>
<comment type="pathway">
    <text evidence="1">Porphyrin-containing compound metabolism; protoporphyrin-IX biosynthesis; protoporphyrinogen-IX from coproporphyrinogen-III (O2 route): step 1/1.</text>
</comment>
<comment type="similarity">
    <text evidence="2">Belongs to the aerobic coproporphyrinogen-III oxidase family.</text>
</comment>
<evidence type="ECO:0000256" key="1">
    <source>
        <dbReference type="ARBA" id="ARBA00005168"/>
    </source>
</evidence>
<dbReference type="PANTHER" id="PTHR10755">
    <property type="entry name" value="COPROPORPHYRINOGEN III OXIDASE, MITOCHONDRIAL"/>
    <property type="match status" value="1"/>
</dbReference>
<protein>
    <recommendedName>
        <fullName evidence="4">coproporphyrinogen oxidase</fullName>
        <ecNumber evidence="4">1.3.3.3</ecNumber>
    </recommendedName>
</protein>
<dbReference type="SUPFAM" id="SSF102886">
    <property type="entry name" value="Coproporphyrinogen III oxidase"/>
    <property type="match status" value="1"/>
</dbReference>
<sequence>MEVIDGKAKFVVDRWMLDKNEGGGISRVLQDVEVLEKAGVNISVMTTTLSEAAIKQMKERFVLVLTQSLEQFPHPPHSLQIEELGAVAIANSPPWASAP</sequence>
<reference evidence="7 8" key="1">
    <citation type="submission" date="2018-10" db="EMBL/GenBank/DDBJ databases">
        <authorList>
            <consortium name="Pathogen Informatics"/>
        </authorList>
    </citation>
    <scope>NUCLEOTIDE SEQUENCE [LARGE SCALE GENOMIC DNA]</scope>
</reference>
<dbReference type="EMBL" id="UXSR01006182">
    <property type="protein sequence ID" value="VDD84332.1"/>
    <property type="molecule type" value="Genomic_DNA"/>
</dbReference>
<dbReference type="AlphaFoldDB" id="A0A0R3UR29"/>
<keyword evidence="5" id="KW-0560">Oxidoreductase</keyword>
<dbReference type="PANTHER" id="PTHR10755:SF0">
    <property type="entry name" value="OXYGEN-DEPENDENT COPROPORPHYRINOGEN-III OXIDASE, MITOCHONDRIAL"/>
    <property type="match status" value="1"/>
</dbReference>
<keyword evidence="8" id="KW-1185">Reference proteome</keyword>
<dbReference type="STRING" id="53468.A0A0R3UR29"/>
<evidence type="ECO:0000256" key="2">
    <source>
        <dbReference type="ARBA" id="ARBA00010644"/>
    </source>
</evidence>
<dbReference type="InterPro" id="IPR036406">
    <property type="entry name" value="Coprogen_oxidase_aer_sf"/>
</dbReference>
<organism evidence="7 8">
    <name type="scientific">Mesocestoides corti</name>
    <name type="common">Flatworm</name>
    <dbReference type="NCBI Taxonomy" id="53468"/>
    <lineage>
        <taxon>Eukaryota</taxon>
        <taxon>Metazoa</taxon>
        <taxon>Spiralia</taxon>
        <taxon>Lophotrochozoa</taxon>
        <taxon>Platyhelminthes</taxon>
        <taxon>Cestoda</taxon>
        <taxon>Eucestoda</taxon>
        <taxon>Cyclophyllidea</taxon>
        <taxon>Mesocestoididae</taxon>
        <taxon>Mesocestoides</taxon>
    </lineage>
</organism>
<dbReference type="InterPro" id="IPR001260">
    <property type="entry name" value="Coprogen_oxidase_aer"/>
</dbReference>
<keyword evidence="6" id="KW-0627">Porphyrin biosynthesis</keyword>
<dbReference type="GO" id="GO:0006782">
    <property type="term" value="P:protoporphyrinogen IX biosynthetic process"/>
    <property type="evidence" value="ECO:0007669"/>
    <property type="project" value="UniProtKB-UniPathway"/>
</dbReference>
<evidence type="ECO:0000256" key="5">
    <source>
        <dbReference type="ARBA" id="ARBA00023002"/>
    </source>
</evidence>
<evidence type="ECO:0000256" key="6">
    <source>
        <dbReference type="ARBA" id="ARBA00023244"/>
    </source>
</evidence>
<dbReference type="UniPathway" id="UPA00251">
    <property type="reaction ID" value="UER00322"/>
</dbReference>
<accession>A0A0R3UR29</accession>
<dbReference type="PRINTS" id="PR00073">
    <property type="entry name" value="COPRGNOXDASE"/>
</dbReference>
<dbReference type="Pfam" id="PF01218">
    <property type="entry name" value="Coprogen_oxidas"/>
    <property type="match status" value="1"/>
</dbReference>
<evidence type="ECO:0000313" key="7">
    <source>
        <dbReference type="EMBL" id="VDD84332.1"/>
    </source>
</evidence>